<keyword evidence="3" id="KW-1185">Reference proteome</keyword>
<reference evidence="2 3" key="1">
    <citation type="submission" date="2014-04" db="EMBL/GenBank/DDBJ databases">
        <authorList>
            <consortium name="DOE Joint Genome Institute"/>
            <person name="Kuo A."/>
            <person name="Gay G."/>
            <person name="Dore J."/>
            <person name="Kohler A."/>
            <person name="Nagy L.G."/>
            <person name="Floudas D."/>
            <person name="Copeland A."/>
            <person name="Barry K.W."/>
            <person name="Cichocki N."/>
            <person name="Veneault-Fourrey C."/>
            <person name="LaButti K."/>
            <person name="Lindquist E.A."/>
            <person name="Lipzen A."/>
            <person name="Lundell T."/>
            <person name="Morin E."/>
            <person name="Murat C."/>
            <person name="Sun H."/>
            <person name="Tunlid A."/>
            <person name="Henrissat B."/>
            <person name="Grigoriev I.V."/>
            <person name="Hibbett D.S."/>
            <person name="Martin F."/>
            <person name="Nordberg H.P."/>
            <person name="Cantor M.N."/>
            <person name="Hua S.X."/>
        </authorList>
    </citation>
    <scope>NUCLEOTIDE SEQUENCE [LARGE SCALE GENOMIC DNA]</scope>
    <source>
        <strain evidence="3">h7</strain>
    </source>
</reference>
<evidence type="ECO:0000313" key="2">
    <source>
        <dbReference type="EMBL" id="KIM35292.1"/>
    </source>
</evidence>
<reference evidence="3" key="2">
    <citation type="submission" date="2015-01" db="EMBL/GenBank/DDBJ databases">
        <title>Evolutionary Origins and Diversification of the Mycorrhizal Mutualists.</title>
        <authorList>
            <consortium name="DOE Joint Genome Institute"/>
            <consortium name="Mycorrhizal Genomics Consortium"/>
            <person name="Kohler A."/>
            <person name="Kuo A."/>
            <person name="Nagy L.G."/>
            <person name="Floudas D."/>
            <person name="Copeland A."/>
            <person name="Barry K.W."/>
            <person name="Cichocki N."/>
            <person name="Veneault-Fourrey C."/>
            <person name="LaButti K."/>
            <person name="Lindquist E.A."/>
            <person name="Lipzen A."/>
            <person name="Lundell T."/>
            <person name="Morin E."/>
            <person name="Murat C."/>
            <person name="Riley R."/>
            <person name="Ohm R."/>
            <person name="Sun H."/>
            <person name="Tunlid A."/>
            <person name="Henrissat B."/>
            <person name="Grigoriev I.V."/>
            <person name="Hibbett D.S."/>
            <person name="Martin F."/>
        </authorList>
    </citation>
    <scope>NUCLEOTIDE SEQUENCE [LARGE SCALE GENOMIC DNA]</scope>
    <source>
        <strain evidence="3">h7</strain>
    </source>
</reference>
<sequence>MERSADSGTVVDNAVTVGSASQRSARRERGSRVAFISHHRRAKGGDTGIGRAVHAQKGRHSCFRYFSMMGEERE</sequence>
<evidence type="ECO:0000256" key="1">
    <source>
        <dbReference type="SAM" id="MobiDB-lite"/>
    </source>
</evidence>
<evidence type="ECO:0000313" key="3">
    <source>
        <dbReference type="Proteomes" id="UP000053424"/>
    </source>
</evidence>
<proteinExistence type="predicted"/>
<accession>A0A0C2Y2H4</accession>
<organism evidence="2 3">
    <name type="scientific">Hebeloma cylindrosporum</name>
    <dbReference type="NCBI Taxonomy" id="76867"/>
    <lineage>
        <taxon>Eukaryota</taxon>
        <taxon>Fungi</taxon>
        <taxon>Dikarya</taxon>
        <taxon>Basidiomycota</taxon>
        <taxon>Agaricomycotina</taxon>
        <taxon>Agaricomycetes</taxon>
        <taxon>Agaricomycetidae</taxon>
        <taxon>Agaricales</taxon>
        <taxon>Agaricineae</taxon>
        <taxon>Hymenogastraceae</taxon>
        <taxon>Hebeloma</taxon>
    </lineage>
</organism>
<name>A0A0C2Y2H4_HEBCY</name>
<dbReference type="Proteomes" id="UP000053424">
    <property type="component" value="Unassembled WGS sequence"/>
</dbReference>
<protein>
    <submittedName>
        <fullName evidence="2">Uncharacterized protein</fullName>
    </submittedName>
</protein>
<gene>
    <name evidence="2" type="ORF">M413DRAFT_351015</name>
</gene>
<dbReference type="HOGENOM" id="CLU_2688104_0_0_1"/>
<feature type="region of interest" description="Disordered" evidence="1">
    <location>
        <begin position="1"/>
        <end position="33"/>
    </location>
</feature>
<dbReference type="AlphaFoldDB" id="A0A0C2Y2H4"/>
<dbReference type="EMBL" id="KN831824">
    <property type="protein sequence ID" value="KIM35292.1"/>
    <property type="molecule type" value="Genomic_DNA"/>
</dbReference>